<sequence>MGRIFGGGIRVGGRIEKVRVGEFVEVDVGILEEGLGAETEFGLAEVGGGGGEVDGEVVGGGDEAGEVEELVEMAVAWDKWHCYYFHWMFVGANTVAMACMILDNISNIHG</sequence>
<evidence type="ECO:0000313" key="1">
    <source>
        <dbReference type="EMBL" id="KAH7843908.1"/>
    </source>
</evidence>
<proteinExistence type="predicted"/>
<accession>A0ACB7XSZ7</accession>
<name>A0ACB7XSZ7_9ERIC</name>
<gene>
    <name evidence="1" type="ORF">Vadar_022208</name>
</gene>
<protein>
    <submittedName>
        <fullName evidence="1">Uncharacterized protein</fullName>
    </submittedName>
</protein>
<keyword evidence="2" id="KW-1185">Reference proteome</keyword>
<evidence type="ECO:0000313" key="2">
    <source>
        <dbReference type="Proteomes" id="UP000828048"/>
    </source>
</evidence>
<reference evidence="1 2" key="1">
    <citation type="journal article" date="2021" name="Hortic Res">
        <title>High-quality reference genome and annotation aids understanding of berry development for evergreen blueberry (Vaccinium darrowii).</title>
        <authorList>
            <person name="Yu J."/>
            <person name="Hulse-Kemp A.M."/>
            <person name="Babiker E."/>
            <person name="Staton M."/>
        </authorList>
    </citation>
    <scope>NUCLEOTIDE SEQUENCE [LARGE SCALE GENOMIC DNA]</scope>
    <source>
        <strain evidence="2">cv. NJ 8807/NJ 8810</strain>
        <tissue evidence="1">Young leaf</tissue>
    </source>
</reference>
<dbReference type="Proteomes" id="UP000828048">
    <property type="component" value="Chromosome 1"/>
</dbReference>
<organism evidence="1 2">
    <name type="scientific">Vaccinium darrowii</name>
    <dbReference type="NCBI Taxonomy" id="229202"/>
    <lineage>
        <taxon>Eukaryota</taxon>
        <taxon>Viridiplantae</taxon>
        <taxon>Streptophyta</taxon>
        <taxon>Embryophyta</taxon>
        <taxon>Tracheophyta</taxon>
        <taxon>Spermatophyta</taxon>
        <taxon>Magnoliopsida</taxon>
        <taxon>eudicotyledons</taxon>
        <taxon>Gunneridae</taxon>
        <taxon>Pentapetalae</taxon>
        <taxon>asterids</taxon>
        <taxon>Ericales</taxon>
        <taxon>Ericaceae</taxon>
        <taxon>Vaccinioideae</taxon>
        <taxon>Vaccinieae</taxon>
        <taxon>Vaccinium</taxon>
    </lineage>
</organism>
<comment type="caution">
    <text evidence="1">The sequence shown here is derived from an EMBL/GenBank/DDBJ whole genome shotgun (WGS) entry which is preliminary data.</text>
</comment>
<dbReference type="EMBL" id="CM037151">
    <property type="protein sequence ID" value="KAH7843908.1"/>
    <property type="molecule type" value="Genomic_DNA"/>
</dbReference>